<gene>
    <name evidence="13" type="primary">Piso0_004252</name>
    <name evidence="13" type="ORF">GNLVRS01_PISO0K12792g</name>
    <name evidence="14" type="ORF">GNLVRS01_PISO0L12793g</name>
</gene>
<dbReference type="NCBIfam" id="TIGR00794">
    <property type="entry name" value="kup"/>
    <property type="match status" value="1"/>
</dbReference>
<evidence type="ECO:0000256" key="6">
    <source>
        <dbReference type="ARBA" id="ARBA00022989"/>
    </source>
</evidence>
<feature type="transmembrane region" description="Helical" evidence="10">
    <location>
        <begin position="475"/>
        <end position="500"/>
    </location>
</feature>
<proteinExistence type="predicted"/>
<dbReference type="Proteomes" id="UP000005222">
    <property type="component" value="Chromosome K"/>
</dbReference>
<keyword evidence="2" id="KW-0813">Transport</keyword>
<keyword evidence="8 10" id="KW-0472">Membrane</keyword>
<dbReference type="Proteomes" id="UP000005222">
    <property type="component" value="Chromosome L"/>
</dbReference>
<evidence type="ECO:0000313" key="14">
    <source>
        <dbReference type="EMBL" id="CCE84698.1"/>
    </source>
</evidence>
<feature type="transmembrane region" description="Helical" evidence="10">
    <location>
        <begin position="396"/>
        <end position="417"/>
    </location>
</feature>
<keyword evidence="7" id="KW-0406">Ion transport</keyword>
<evidence type="ECO:0000256" key="5">
    <source>
        <dbReference type="ARBA" id="ARBA00022958"/>
    </source>
</evidence>
<evidence type="ECO:0000256" key="4">
    <source>
        <dbReference type="ARBA" id="ARBA00022692"/>
    </source>
</evidence>
<dbReference type="InterPro" id="IPR003855">
    <property type="entry name" value="K+_transporter"/>
</dbReference>
<reference evidence="15" key="2">
    <citation type="journal article" date="2012" name="G3 (Bethesda)">
        <title>Pichia sorbitophila, an interspecies yeast hybrid reveals early steps of genome resolution following polyploidization.</title>
        <authorList>
            <person name="Leh Louis V."/>
            <person name="Despons L."/>
            <person name="Friedrich A."/>
            <person name="Martin T."/>
            <person name="Durrens P."/>
            <person name="Casaregola S."/>
            <person name="Neuveglise C."/>
            <person name="Fairhead C."/>
            <person name="Marck C."/>
            <person name="Cruz J.A."/>
            <person name="Straub M.L."/>
            <person name="Kugler V."/>
            <person name="Sacerdot C."/>
            <person name="Uzunov Z."/>
            <person name="Thierry A."/>
            <person name="Weiss S."/>
            <person name="Bleykasten C."/>
            <person name="De Montigny J."/>
            <person name="Jacques N."/>
            <person name="Jung P."/>
            <person name="Lemaire M."/>
            <person name="Mallet S."/>
            <person name="Morel G."/>
            <person name="Richard G.F."/>
            <person name="Sarkar A."/>
            <person name="Savel G."/>
            <person name="Schacherer J."/>
            <person name="Seret M.L."/>
            <person name="Talla E."/>
            <person name="Samson G."/>
            <person name="Jubin C."/>
            <person name="Poulain J."/>
            <person name="Vacherie B."/>
            <person name="Barbe V."/>
            <person name="Pelletier E."/>
            <person name="Sherman D.J."/>
            <person name="Westhof E."/>
            <person name="Weissenbach J."/>
            <person name="Baret P.V."/>
            <person name="Wincker P."/>
            <person name="Gaillardin C."/>
            <person name="Dujon B."/>
            <person name="Souciet J.L."/>
        </authorList>
    </citation>
    <scope>NUCLEOTIDE SEQUENCE [LARGE SCALE GENOMIC DNA]</scope>
    <source>
        <strain evidence="15">ATCC MYA-4447 / BCRC 22081 / CBS 7064 / NBRC 10061 / NRRL Y-12695</strain>
    </source>
</reference>
<dbReference type="InParanoid" id="G8YB03"/>
<feature type="transmembrane region" description="Helical" evidence="10">
    <location>
        <begin position="213"/>
        <end position="242"/>
    </location>
</feature>
<dbReference type="Pfam" id="PF22776">
    <property type="entry name" value="K_trans_C"/>
    <property type="match status" value="1"/>
</dbReference>
<feature type="transmembrane region" description="Helical" evidence="10">
    <location>
        <begin position="423"/>
        <end position="442"/>
    </location>
</feature>
<dbReference type="GO" id="GO:0015079">
    <property type="term" value="F:potassium ion transmembrane transporter activity"/>
    <property type="evidence" value="ECO:0007669"/>
    <property type="project" value="InterPro"/>
</dbReference>
<name>G8YB03_PICSO</name>
<keyword evidence="3" id="KW-0633">Potassium transport</keyword>
<protein>
    <submittedName>
        <fullName evidence="13">Piso0_004252 protein</fullName>
    </submittedName>
</protein>
<evidence type="ECO:0000313" key="15">
    <source>
        <dbReference type="Proteomes" id="UP000005222"/>
    </source>
</evidence>
<evidence type="ECO:0000256" key="3">
    <source>
        <dbReference type="ARBA" id="ARBA00022538"/>
    </source>
</evidence>
<dbReference type="EMBL" id="FO082048">
    <property type="protein sequence ID" value="CCE84698.1"/>
    <property type="molecule type" value="Genomic_DNA"/>
</dbReference>
<feature type="transmembrane region" description="Helical" evidence="10">
    <location>
        <begin position="534"/>
        <end position="552"/>
    </location>
</feature>
<evidence type="ECO:0000256" key="2">
    <source>
        <dbReference type="ARBA" id="ARBA00022448"/>
    </source>
</evidence>
<feature type="transmembrane region" description="Helical" evidence="10">
    <location>
        <begin position="278"/>
        <end position="300"/>
    </location>
</feature>
<dbReference type="EMBL" id="FO082049">
    <property type="protein sequence ID" value="CCE83667.1"/>
    <property type="molecule type" value="Genomic_DNA"/>
</dbReference>
<feature type="region of interest" description="Disordered" evidence="9">
    <location>
        <begin position="1"/>
        <end position="33"/>
    </location>
</feature>
<reference evidence="13" key="1">
    <citation type="submission" date="2011-10" db="EMBL/GenBank/DDBJ databases">
        <authorList>
            <person name="Genoscope - CEA"/>
        </authorList>
    </citation>
    <scope>NUCLEOTIDE SEQUENCE</scope>
</reference>
<dbReference type="GO" id="GO:0016020">
    <property type="term" value="C:membrane"/>
    <property type="evidence" value="ECO:0007669"/>
    <property type="project" value="UniProtKB-SubCell"/>
</dbReference>
<evidence type="ECO:0000259" key="12">
    <source>
        <dbReference type="Pfam" id="PF22776"/>
    </source>
</evidence>
<feature type="transmembrane region" description="Helical" evidence="10">
    <location>
        <begin position="114"/>
        <end position="134"/>
    </location>
</feature>
<organism evidence="13 15">
    <name type="scientific">Pichia sorbitophila (strain ATCC MYA-4447 / BCRC 22081 / CBS 7064 / NBRC 10061 / NRRL Y-12695)</name>
    <name type="common">Hybrid yeast</name>
    <dbReference type="NCBI Taxonomy" id="559304"/>
    <lineage>
        <taxon>Eukaryota</taxon>
        <taxon>Fungi</taxon>
        <taxon>Dikarya</taxon>
        <taxon>Ascomycota</taxon>
        <taxon>Saccharomycotina</taxon>
        <taxon>Pichiomycetes</taxon>
        <taxon>Debaryomycetaceae</taxon>
        <taxon>Millerozyma</taxon>
    </lineage>
</organism>
<evidence type="ECO:0000313" key="13">
    <source>
        <dbReference type="EMBL" id="CCE83667.1"/>
    </source>
</evidence>
<dbReference type="PANTHER" id="PTHR30540">
    <property type="entry name" value="OSMOTIC STRESS POTASSIUM TRANSPORTER"/>
    <property type="match status" value="1"/>
</dbReference>
<feature type="transmembrane region" description="Helical" evidence="10">
    <location>
        <begin position="353"/>
        <end position="375"/>
    </location>
</feature>
<feature type="domain" description="K+ potassium transporter C-terminal" evidence="12">
    <location>
        <begin position="696"/>
        <end position="822"/>
    </location>
</feature>
<feature type="transmembrane region" description="Helical" evidence="10">
    <location>
        <begin position="507"/>
        <end position="528"/>
    </location>
</feature>
<feature type="transmembrane region" description="Helical" evidence="10">
    <location>
        <begin position="69"/>
        <end position="93"/>
    </location>
</feature>
<dbReference type="STRING" id="559304.G8YB03"/>
<feature type="domain" description="K+ potassium transporter integral membrane" evidence="11">
    <location>
        <begin position="74"/>
        <end position="575"/>
    </location>
</feature>
<evidence type="ECO:0000256" key="8">
    <source>
        <dbReference type="ARBA" id="ARBA00023136"/>
    </source>
</evidence>
<dbReference type="AlphaFoldDB" id="G8YB03"/>
<dbReference type="Pfam" id="PF02705">
    <property type="entry name" value="K_trans"/>
    <property type="match status" value="1"/>
</dbReference>
<keyword evidence="4 10" id="KW-0812">Transmembrane</keyword>
<dbReference type="InterPro" id="IPR053951">
    <property type="entry name" value="K_trans_N"/>
</dbReference>
<evidence type="ECO:0000256" key="7">
    <source>
        <dbReference type="ARBA" id="ARBA00023065"/>
    </source>
</evidence>
<dbReference type="OrthoDB" id="504708at2759"/>
<dbReference type="HOGENOM" id="CLU_008142_4_0_1"/>
<keyword evidence="15" id="KW-1185">Reference proteome</keyword>
<keyword evidence="5" id="KW-0630">Potassium</keyword>
<sequence length="874" mass="97686">MDHVAFGDVDDVSRRQQQRAQLQNQNALSIDEEASISSASYNSEYPVEGSANHDESSQTGRPSKQSWRYVLFAAYTSLGAIYGDLGTSPLYVLSSMSYASDVPSEKEIFGAVSLVFYLFTIIVIFKYVLIVLFYGPYEGEGGQVAIYAKIAKSLNVESGHLAPSRSAISNSLYHDQNGENSKSLWHKIMYCEGWNGFQRIKNHPLVLKMIPKVILVCCFLGCSFVVSDGLLTPTTSVLSAIAGIKVAQPSFDKVLLVSEIVFVLLFIAQKFGSFKLSFVFAPIVFLWLLGLFMCGVYNISHNPRILKAFSPYYAIQYLKEGNFDVLSSAMLCITGTEAMFADVGHFGRLPIQLALTFFVYPVLMTCYFGQASFLLSHPSSISNIFYTSLPGGTNGAVFWIMFVLATLATIIASQALILGVFSIFSQLITLGFFPSCSVIHVSSSHSGKVFIPVLNWLLMIGVICTAAGFKSSNNITAAYGLGISIDFILTSALLIICMIYSFNWGPLVPLLYLAVFIPLETLMVVANLKKIEHGAWFPLIMAFISFSFLYFWKWAGSKLMDRELSATIKVHDFYKEFKDKTSFEVQPNGENDENNENNENGFFNNSIADQFESNTNTKDDIIEEGTGVMGKVPVDGTLIEDIEGNNRMNKVYSKSSYDLVSCYLGSKNLVKLKSRYGSLDLQRHEGIALLYSDSNYFSNDSNSLPQIYARLVSCFQSIPSIFVFVVTKIISEPYVSPSERIIIEPISIRGHYRCCVCFGFMERIMFDPKLTKMILKAISGYSEVCSIIENIDNVVSLPVLHIVEKKTIRCAKLETSDSWKDKCLRVPWKVRQFLINYVYSSIYSVVENRLKVIAIDNDDDDCNKKLYVGEVFRI</sequence>
<comment type="subcellular location">
    <subcellularLocation>
        <location evidence="1">Membrane</location>
        <topology evidence="1">Multi-pass membrane protein</topology>
    </subcellularLocation>
</comment>
<evidence type="ECO:0000256" key="1">
    <source>
        <dbReference type="ARBA" id="ARBA00004141"/>
    </source>
</evidence>
<evidence type="ECO:0000259" key="11">
    <source>
        <dbReference type="Pfam" id="PF02705"/>
    </source>
</evidence>
<keyword evidence="6 10" id="KW-1133">Transmembrane helix</keyword>
<accession>G8YB03</accession>
<dbReference type="PANTHER" id="PTHR30540:SF83">
    <property type="entry name" value="K+ POTASSIUM TRANSPORTER"/>
    <property type="match status" value="1"/>
</dbReference>
<dbReference type="eggNOG" id="ENOG502QPSA">
    <property type="taxonomic scope" value="Eukaryota"/>
</dbReference>
<feature type="compositionally biased region" description="Low complexity" evidence="9">
    <location>
        <begin position="18"/>
        <end position="33"/>
    </location>
</feature>
<dbReference type="InterPro" id="IPR053952">
    <property type="entry name" value="K_trans_C"/>
</dbReference>
<evidence type="ECO:0000256" key="10">
    <source>
        <dbReference type="SAM" id="Phobius"/>
    </source>
</evidence>
<evidence type="ECO:0000256" key="9">
    <source>
        <dbReference type="SAM" id="MobiDB-lite"/>
    </source>
</evidence>
<feature type="transmembrane region" description="Helical" evidence="10">
    <location>
        <begin position="449"/>
        <end position="469"/>
    </location>
</feature>